<feature type="active site" description="Nucleophile" evidence="9">
    <location>
        <position position="128"/>
    </location>
</feature>
<accession>A0A1F4XJS9</accession>
<sequence>MELLREASCTLPTNTGDFQLHLFKDRIEDHEHLALVMGDVAHVDKVVTRVHSECITGDIFGCQRCDCQDQLQEAMKIIRRKARGILIYLRQEGRGIGLANKIRAYNLQDQGHDTVEANQQLGFEGDLRKYDIAAQILASLQVKSINLLTNNLDKVQQLTQAGIVINERVPLVIESPIRNRKSLFRIKQQKLGHVFTDLEDSPIVETSPDTFPLVAPSLIYRNSPVPPETVELSNQVATELVNNLGVDLRCILLQGSNMRGDGSIFESDFDFIVILNNKSPHTIEAITKVKQKFPRANFLYISAAEFESYPPNKRLQLFVCRKVHGDFDFGTIPNRKDISNTTISYAVQIKNSIRPLLFEFLEIHNKKQEIVSRAHVCLKRFDDCFLRTYTLMHKDGYPLHRSQLRELTDSESINHILGILDNWYSQTISIKDLYTGLVNADRILHLYLRKYG</sequence>
<comment type="function">
    <text evidence="9">Catalyzes the conversion of GTP to 2,5-diamino-6-ribosylamino-4(3H)-pyrimidinone 5'-phosphate (DARP), formate and pyrophosphate.</text>
</comment>
<reference evidence="11 12" key="1">
    <citation type="journal article" date="2016" name="Nat. Commun.">
        <title>Thousands of microbial genomes shed light on interconnected biogeochemical processes in an aquifer system.</title>
        <authorList>
            <person name="Anantharaman K."/>
            <person name="Brown C.T."/>
            <person name="Hug L.A."/>
            <person name="Sharon I."/>
            <person name="Castelle C.J."/>
            <person name="Probst A.J."/>
            <person name="Thomas B.C."/>
            <person name="Singh A."/>
            <person name="Wilkins M.J."/>
            <person name="Karaoz U."/>
            <person name="Brodie E.L."/>
            <person name="Williams K.H."/>
            <person name="Hubbard S.S."/>
            <person name="Banfield J.F."/>
        </authorList>
    </citation>
    <scope>NUCLEOTIDE SEQUENCE [LARGE SCALE GENOMIC DNA]</scope>
</reference>
<comment type="caution">
    <text evidence="11">The sequence shown here is derived from an EMBL/GenBank/DDBJ whole genome shotgun (WGS) entry which is preliminary data.</text>
</comment>
<dbReference type="PANTHER" id="PTHR21327">
    <property type="entry name" value="GTP CYCLOHYDROLASE II-RELATED"/>
    <property type="match status" value="1"/>
</dbReference>
<keyword evidence="4 9" id="KW-0547">Nucleotide-binding</keyword>
<dbReference type="CDD" id="cd00641">
    <property type="entry name" value="GTP_cyclohydro2"/>
    <property type="match status" value="1"/>
</dbReference>
<feature type="binding site" evidence="9">
    <location>
        <position position="70"/>
    </location>
    <ligand>
        <name>GTP</name>
        <dbReference type="ChEBI" id="CHEBI:37565"/>
    </ligand>
</feature>
<dbReference type="GO" id="GO:0003935">
    <property type="term" value="F:GTP cyclohydrolase II activity"/>
    <property type="evidence" value="ECO:0007669"/>
    <property type="project" value="UniProtKB-UniRule"/>
</dbReference>
<dbReference type="InterPro" id="IPR032677">
    <property type="entry name" value="GTP_cyclohydro_II"/>
</dbReference>
<feature type="binding site" evidence="9">
    <location>
        <position position="67"/>
    </location>
    <ligand>
        <name>Zn(2+)</name>
        <dbReference type="ChEBI" id="CHEBI:29105"/>
        <note>catalytic</note>
    </ligand>
</feature>
<keyword evidence="5 9" id="KW-0378">Hydrolase</keyword>
<dbReference type="GO" id="GO:0005525">
    <property type="term" value="F:GTP binding"/>
    <property type="evidence" value="ECO:0007669"/>
    <property type="project" value="UniProtKB-KW"/>
</dbReference>
<feature type="domain" description="GTP cyclohydrolase II" evidence="10">
    <location>
        <begin position="6"/>
        <end position="170"/>
    </location>
</feature>
<dbReference type="GO" id="GO:0008686">
    <property type="term" value="F:3,4-dihydroxy-2-butanone-4-phosphate synthase activity"/>
    <property type="evidence" value="ECO:0007669"/>
    <property type="project" value="TreeGrafter"/>
</dbReference>
<feature type="active site" description="Proton acceptor" evidence="9">
    <location>
        <position position="126"/>
    </location>
</feature>
<keyword evidence="3 9" id="KW-0479">Metal-binding</keyword>
<dbReference type="AlphaFoldDB" id="A0A1F4XJS9"/>
<evidence type="ECO:0000256" key="3">
    <source>
        <dbReference type="ARBA" id="ARBA00022723"/>
    </source>
</evidence>
<gene>
    <name evidence="9" type="primary">ribA</name>
    <name evidence="11" type="ORF">A2V81_04345</name>
</gene>
<dbReference type="InterPro" id="IPR036144">
    <property type="entry name" value="RibA-like_sf"/>
</dbReference>
<dbReference type="Gene3D" id="3.40.50.10990">
    <property type="entry name" value="GTP cyclohydrolase II"/>
    <property type="match status" value="1"/>
</dbReference>
<dbReference type="EC" id="3.5.4.25" evidence="9"/>
<dbReference type="STRING" id="1817814.A2V81_04345"/>
<dbReference type="FunFam" id="3.40.50.10990:FF:000002">
    <property type="entry name" value="GTP cyclohydrolase-2"/>
    <property type="match status" value="1"/>
</dbReference>
<evidence type="ECO:0000256" key="2">
    <source>
        <dbReference type="ARBA" id="ARBA00022619"/>
    </source>
</evidence>
<dbReference type="NCBIfam" id="NF001591">
    <property type="entry name" value="PRK00393.1"/>
    <property type="match status" value="1"/>
</dbReference>
<evidence type="ECO:0000313" key="12">
    <source>
        <dbReference type="Proteomes" id="UP000177614"/>
    </source>
</evidence>
<feature type="binding site" evidence="9">
    <location>
        <position position="54"/>
    </location>
    <ligand>
        <name>Zn(2+)</name>
        <dbReference type="ChEBI" id="CHEBI:29105"/>
        <note>catalytic</note>
    </ligand>
</feature>
<feature type="binding site" evidence="9">
    <location>
        <begin position="49"/>
        <end position="53"/>
    </location>
    <ligand>
        <name>GTP</name>
        <dbReference type="ChEBI" id="CHEBI:37565"/>
    </ligand>
</feature>
<organism evidence="11 12">
    <name type="scientific">Candidatus Abawacabacteria bacterium RBG_16_42_10</name>
    <dbReference type="NCBI Taxonomy" id="1817814"/>
    <lineage>
        <taxon>Bacteria</taxon>
        <taxon>Candidatus Abawacaibacteriota</taxon>
    </lineage>
</organism>
<dbReference type="GO" id="GO:0008270">
    <property type="term" value="F:zinc ion binding"/>
    <property type="evidence" value="ECO:0007669"/>
    <property type="project" value="UniProtKB-UniRule"/>
</dbReference>
<dbReference type="SUPFAM" id="SSF142695">
    <property type="entry name" value="RibA-like"/>
    <property type="match status" value="1"/>
</dbReference>
<evidence type="ECO:0000313" key="11">
    <source>
        <dbReference type="EMBL" id="OGC81896.1"/>
    </source>
</evidence>
<dbReference type="Pfam" id="PF00925">
    <property type="entry name" value="GTP_cyclohydro2"/>
    <property type="match status" value="1"/>
</dbReference>
<feature type="binding site" evidence="9">
    <location>
        <position position="65"/>
    </location>
    <ligand>
        <name>Zn(2+)</name>
        <dbReference type="ChEBI" id="CHEBI:29105"/>
        <note>catalytic</note>
    </ligand>
</feature>
<protein>
    <recommendedName>
        <fullName evidence="9">GTP cyclohydrolase-2</fullName>
        <ecNumber evidence="9">3.5.4.25</ecNumber>
    </recommendedName>
    <alternativeName>
        <fullName evidence="9">GTP cyclohydrolase II</fullName>
    </alternativeName>
</protein>
<keyword evidence="2 9" id="KW-0686">Riboflavin biosynthesis</keyword>
<evidence type="ECO:0000256" key="6">
    <source>
        <dbReference type="ARBA" id="ARBA00022833"/>
    </source>
</evidence>
<keyword evidence="6 9" id="KW-0862">Zinc</keyword>
<proteinExistence type="inferred from homology"/>
<dbReference type="UniPathway" id="UPA00275">
    <property type="reaction ID" value="UER00400"/>
</dbReference>
<comment type="similarity">
    <text evidence="9">Belongs to the GTP cyclohydrolase II family.</text>
</comment>
<evidence type="ECO:0000256" key="1">
    <source>
        <dbReference type="ARBA" id="ARBA00004853"/>
    </source>
</evidence>
<feature type="binding site" evidence="9">
    <location>
        <position position="149"/>
    </location>
    <ligand>
        <name>GTP</name>
        <dbReference type="ChEBI" id="CHEBI:37565"/>
    </ligand>
</feature>
<dbReference type="GO" id="GO:0005829">
    <property type="term" value="C:cytosol"/>
    <property type="evidence" value="ECO:0007669"/>
    <property type="project" value="TreeGrafter"/>
</dbReference>
<dbReference type="EMBL" id="MEWR01000015">
    <property type="protein sequence ID" value="OGC81896.1"/>
    <property type="molecule type" value="Genomic_DNA"/>
</dbReference>
<feature type="binding site" evidence="9">
    <location>
        <begin position="92"/>
        <end position="94"/>
    </location>
    <ligand>
        <name>GTP</name>
        <dbReference type="ChEBI" id="CHEBI:37565"/>
    </ligand>
</feature>
<dbReference type="Proteomes" id="UP000177614">
    <property type="component" value="Unassembled WGS sequence"/>
</dbReference>
<dbReference type="HAMAP" id="MF_00179">
    <property type="entry name" value="RibA"/>
    <property type="match status" value="1"/>
</dbReference>
<dbReference type="GO" id="GO:0009231">
    <property type="term" value="P:riboflavin biosynthetic process"/>
    <property type="evidence" value="ECO:0007669"/>
    <property type="project" value="UniProtKB-UniRule"/>
</dbReference>
<evidence type="ECO:0000256" key="8">
    <source>
        <dbReference type="ARBA" id="ARBA00049295"/>
    </source>
</evidence>
<comment type="catalytic activity">
    <reaction evidence="8 9">
        <text>GTP + 4 H2O = 2,5-diamino-6-hydroxy-4-(5-phosphoribosylamino)-pyrimidine + formate + 2 phosphate + 3 H(+)</text>
        <dbReference type="Rhea" id="RHEA:23704"/>
        <dbReference type="ChEBI" id="CHEBI:15377"/>
        <dbReference type="ChEBI" id="CHEBI:15378"/>
        <dbReference type="ChEBI" id="CHEBI:15740"/>
        <dbReference type="ChEBI" id="CHEBI:37565"/>
        <dbReference type="ChEBI" id="CHEBI:43474"/>
        <dbReference type="ChEBI" id="CHEBI:58614"/>
        <dbReference type="EC" id="3.5.4.25"/>
    </reaction>
</comment>
<dbReference type="NCBIfam" id="TIGR00505">
    <property type="entry name" value="ribA"/>
    <property type="match status" value="1"/>
</dbReference>
<name>A0A1F4XJS9_9BACT</name>
<comment type="cofactor">
    <cofactor evidence="9">
        <name>Zn(2+)</name>
        <dbReference type="ChEBI" id="CHEBI:29105"/>
    </cofactor>
    <text evidence="9">Binds 1 zinc ion per subunit.</text>
</comment>
<feature type="binding site" evidence="9">
    <location>
        <position position="154"/>
    </location>
    <ligand>
        <name>GTP</name>
        <dbReference type="ChEBI" id="CHEBI:37565"/>
    </ligand>
</feature>
<dbReference type="PANTHER" id="PTHR21327:SF18">
    <property type="entry name" value="3,4-DIHYDROXY-2-BUTANONE 4-PHOSPHATE SYNTHASE"/>
    <property type="match status" value="1"/>
</dbReference>
<evidence type="ECO:0000256" key="5">
    <source>
        <dbReference type="ARBA" id="ARBA00022801"/>
    </source>
</evidence>
<comment type="pathway">
    <text evidence="1 9">Cofactor biosynthesis; riboflavin biosynthesis; 5-amino-6-(D-ribitylamino)uracil from GTP: step 1/4.</text>
</comment>
<evidence type="ECO:0000256" key="9">
    <source>
        <dbReference type="HAMAP-Rule" id="MF_00179"/>
    </source>
</evidence>
<evidence type="ECO:0000256" key="7">
    <source>
        <dbReference type="ARBA" id="ARBA00023134"/>
    </source>
</evidence>
<evidence type="ECO:0000259" key="10">
    <source>
        <dbReference type="Pfam" id="PF00925"/>
    </source>
</evidence>
<keyword evidence="7 9" id="KW-0342">GTP-binding</keyword>
<feature type="binding site" evidence="9">
    <location>
        <position position="114"/>
    </location>
    <ligand>
        <name>GTP</name>
        <dbReference type="ChEBI" id="CHEBI:37565"/>
    </ligand>
</feature>
<evidence type="ECO:0000256" key="4">
    <source>
        <dbReference type="ARBA" id="ARBA00022741"/>
    </source>
</evidence>
<dbReference type="InterPro" id="IPR000926">
    <property type="entry name" value="RibA"/>
</dbReference>